<keyword evidence="4" id="KW-1185">Reference proteome</keyword>
<proteinExistence type="predicted"/>
<dbReference type="RefSeq" id="WP_322936868.1">
    <property type="nucleotide sequence ID" value="NZ_CP141059.1"/>
</dbReference>
<organism evidence="3 4">
    <name type="scientific">Nocardioides bizhenqiangii</name>
    <dbReference type="NCBI Taxonomy" id="3095076"/>
    <lineage>
        <taxon>Bacteria</taxon>
        <taxon>Bacillati</taxon>
        <taxon>Actinomycetota</taxon>
        <taxon>Actinomycetes</taxon>
        <taxon>Propionibacteriales</taxon>
        <taxon>Nocardioidaceae</taxon>
        <taxon>Nocardioides</taxon>
    </lineage>
</organism>
<keyword evidence="2" id="KW-1133">Transmembrane helix</keyword>
<evidence type="ECO:0000313" key="3">
    <source>
        <dbReference type="EMBL" id="WQQ25522.1"/>
    </source>
</evidence>
<dbReference type="SUPFAM" id="SSF50939">
    <property type="entry name" value="Sialidases"/>
    <property type="match status" value="1"/>
</dbReference>
<keyword evidence="2" id="KW-0812">Transmembrane</keyword>
<dbReference type="Proteomes" id="UP001327225">
    <property type="component" value="Chromosome"/>
</dbReference>
<name>A0ABZ0ZMP2_9ACTN</name>
<dbReference type="InterPro" id="IPR036278">
    <property type="entry name" value="Sialidase_sf"/>
</dbReference>
<feature type="region of interest" description="Disordered" evidence="1">
    <location>
        <begin position="54"/>
        <end position="79"/>
    </location>
</feature>
<dbReference type="InterPro" id="IPR015943">
    <property type="entry name" value="WD40/YVTN_repeat-like_dom_sf"/>
</dbReference>
<keyword evidence="2" id="KW-0472">Membrane</keyword>
<evidence type="ECO:0000313" key="4">
    <source>
        <dbReference type="Proteomes" id="UP001327225"/>
    </source>
</evidence>
<evidence type="ECO:0008006" key="5">
    <source>
        <dbReference type="Google" id="ProtNLM"/>
    </source>
</evidence>
<feature type="transmembrane region" description="Helical" evidence="2">
    <location>
        <begin position="33"/>
        <end position="54"/>
    </location>
</feature>
<dbReference type="EMBL" id="CP141059">
    <property type="protein sequence ID" value="WQQ25522.1"/>
    <property type="molecule type" value="Genomic_DNA"/>
</dbReference>
<dbReference type="Gene3D" id="2.130.10.10">
    <property type="entry name" value="YVTN repeat-like/Quinoprotein amine dehydrogenase"/>
    <property type="match status" value="1"/>
</dbReference>
<gene>
    <name evidence="3" type="ORF">SHK19_16325</name>
</gene>
<protein>
    <recommendedName>
        <fullName evidence="5">Exo-alpha-sialidase</fullName>
    </recommendedName>
</protein>
<sequence>MHDIAHAAADAAAVPSFDDVLARGRQQRNRRHALTVGTAGLAVAAIVGGVQLLGPGESTAPQPAPSSPTTVIEDDPSTGSALDRFVDAPSAFIGDAAVTEDGATAVFWRTADREQSGLAVSADGYGTRHLARLPIPGEVFAAGDRFLVRDEAMSELWVAGAGGKWTRVEVAGAEAPVADGEFPVAMSDGLFAVDPATATAHPVPNPAGLYDVEFYGGRLSAISTHVSGGEVDETTYHWSDDGGASWYSATFEMAWDSLNHVVPTKAGASHVIAVSTGRKPIKPLGSVLTLPADGGAFTETAYDGELATVSAAWTVDGEIRFLGDIWGDERPRESGVYRWAEGRLELVPSSAPEATDADDSTLVDVVDTDGGPTLLVAVDDRLFSSTDGGATWQAIAAR</sequence>
<evidence type="ECO:0000256" key="1">
    <source>
        <dbReference type="SAM" id="MobiDB-lite"/>
    </source>
</evidence>
<reference evidence="4" key="1">
    <citation type="submission" date="2023-12" db="EMBL/GenBank/DDBJ databases">
        <title>Novel species in genus Nocardioides.</title>
        <authorList>
            <person name="Zhou H."/>
        </authorList>
    </citation>
    <scope>NUCLEOTIDE SEQUENCE [LARGE SCALE GENOMIC DNA]</scope>
    <source>
        <strain evidence="4">HM61</strain>
    </source>
</reference>
<evidence type="ECO:0000256" key="2">
    <source>
        <dbReference type="SAM" id="Phobius"/>
    </source>
</evidence>
<accession>A0ABZ0ZMP2</accession>